<keyword evidence="3" id="KW-1185">Reference proteome</keyword>
<dbReference type="CDD" id="cd09731">
    <property type="entry name" value="Cse2_I-E"/>
    <property type="match status" value="1"/>
</dbReference>
<evidence type="ECO:0000256" key="1">
    <source>
        <dbReference type="SAM" id="MobiDB-lite"/>
    </source>
</evidence>
<feature type="region of interest" description="Disordered" evidence="1">
    <location>
        <begin position="180"/>
        <end position="203"/>
    </location>
</feature>
<protein>
    <submittedName>
        <fullName evidence="2">CRISPR system Cascade subunit CasB</fullName>
    </submittedName>
</protein>
<dbReference type="NCBIfam" id="TIGR02548">
    <property type="entry name" value="casB_cse2"/>
    <property type="match status" value="1"/>
</dbReference>
<evidence type="ECO:0000313" key="3">
    <source>
        <dbReference type="Proteomes" id="UP000198122"/>
    </source>
</evidence>
<accession>A0A212U5Z0</accession>
<dbReference type="InterPro" id="IPR038287">
    <property type="entry name" value="Cse2_sf"/>
</dbReference>
<dbReference type="AlphaFoldDB" id="A0A212U5Z0"/>
<dbReference type="Gene3D" id="1.10.520.40">
    <property type="entry name" value="CRISPR-associated protein Cse2"/>
    <property type="match status" value="1"/>
</dbReference>
<feature type="compositionally biased region" description="Polar residues" evidence="1">
    <location>
        <begin position="182"/>
        <end position="191"/>
    </location>
</feature>
<dbReference type="InterPro" id="IPR013382">
    <property type="entry name" value="CRISPR-assoc_prot_Cse2"/>
</dbReference>
<dbReference type="OrthoDB" id="4808431at2"/>
<sequence length="203" mass="21871">MLTADQRRDLHDALAHRIHSLQNGYLADSPAAKGQLAAVRRGGRDVESWGLVAEVVPPGLQGRDDEPNPVETAVSLALQFYALHQQGRTAPMHASGVDLGRGLRSLVATQLVSEAGVHRRLGAVLTATDLTEAAHHLRGLVTQLRADQIPIDHARLGVDLVLLQDPRTAPGVRLRWVRSLRTPDSTTSPHTDQADASAENQEG</sequence>
<name>A0A212U5Z0_9MICO</name>
<dbReference type="EMBL" id="FYEZ01000003">
    <property type="protein sequence ID" value="SNC73491.1"/>
    <property type="molecule type" value="Genomic_DNA"/>
</dbReference>
<proteinExistence type="predicted"/>
<organism evidence="2 3">
    <name type="scientific">Kytococcus aerolatus</name>
    <dbReference type="NCBI Taxonomy" id="592308"/>
    <lineage>
        <taxon>Bacteria</taxon>
        <taxon>Bacillati</taxon>
        <taxon>Actinomycetota</taxon>
        <taxon>Actinomycetes</taxon>
        <taxon>Micrococcales</taxon>
        <taxon>Kytococcaceae</taxon>
        <taxon>Kytococcus</taxon>
    </lineage>
</organism>
<gene>
    <name evidence="2" type="ORF">SAMN05445756_1991</name>
</gene>
<dbReference type="Pfam" id="PF09485">
    <property type="entry name" value="CRISPR_Cse2"/>
    <property type="match status" value="1"/>
</dbReference>
<dbReference type="RefSeq" id="WP_159461904.1">
    <property type="nucleotide sequence ID" value="NZ_FYEZ01000003.1"/>
</dbReference>
<reference evidence="2 3" key="1">
    <citation type="submission" date="2017-06" db="EMBL/GenBank/DDBJ databases">
        <authorList>
            <person name="Kim H.J."/>
            <person name="Triplett B.A."/>
        </authorList>
    </citation>
    <scope>NUCLEOTIDE SEQUENCE [LARGE SCALE GENOMIC DNA]</scope>
    <source>
        <strain evidence="2 3">DSM 22179</strain>
    </source>
</reference>
<dbReference type="Proteomes" id="UP000198122">
    <property type="component" value="Unassembled WGS sequence"/>
</dbReference>
<evidence type="ECO:0000313" key="2">
    <source>
        <dbReference type="EMBL" id="SNC73491.1"/>
    </source>
</evidence>